<dbReference type="SUPFAM" id="SSF55073">
    <property type="entry name" value="Nucleotide cyclase"/>
    <property type="match status" value="1"/>
</dbReference>
<dbReference type="Proteomes" id="UP000549052">
    <property type="component" value="Unassembled WGS sequence"/>
</dbReference>
<gene>
    <name evidence="2" type="ORF">FHW16_003619</name>
</gene>
<protein>
    <submittedName>
        <fullName evidence="2">PleD family two-component response regulator</fullName>
    </submittedName>
</protein>
<dbReference type="InterPro" id="IPR043128">
    <property type="entry name" value="Rev_trsase/Diguanyl_cyclase"/>
</dbReference>
<keyword evidence="3" id="KW-1185">Reference proteome</keyword>
<evidence type="ECO:0000256" key="1">
    <source>
        <dbReference type="SAM" id="MobiDB-lite"/>
    </source>
</evidence>
<proteinExistence type="predicted"/>
<organism evidence="2 3">
    <name type="scientific">Phyllobacterium myrsinacearum</name>
    <dbReference type="NCBI Taxonomy" id="28101"/>
    <lineage>
        <taxon>Bacteria</taxon>
        <taxon>Pseudomonadati</taxon>
        <taxon>Pseudomonadota</taxon>
        <taxon>Alphaproteobacteria</taxon>
        <taxon>Hyphomicrobiales</taxon>
        <taxon>Phyllobacteriaceae</taxon>
        <taxon>Phyllobacterium</taxon>
    </lineage>
</organism>
<dbReference type="InterPro" id="IPR029787">
    <property type="entry name" value="Nucleotide_cyclase"/>
</dbReference>
<evidence type="ECO:0000313" key="3">
    <source>
        <dbReference type="Proteomes" id="UP000549052"/>
    </source>
</evidence>
<accession>A0A839ETJ0</accession>
<feature type="compositionally biased region" description="Polar residues" evidence="1">
    <location>
        <begin position="8"/>
        <end position="23"/>
    </location>
</feature>
<dbReference type="RefSeq" id="WP_246711818.1">
    <property type="nucleotide sequence ID" value="NZ_JACGXN010000005.1"/>
</dbReference>
<feature type="region of interest" description="Disordered" evidence="1">
    <location>
        <begin position="1"/>
        <end position="35"/>
    </location>
</feature>
<sequence length="83" mass="8671">MLVKRAVSASSQTGTRSEPSSTFDPVHNAAGPDADGLSITVSGGLTFAHRESPQALDILLSRADTLLYEAKNSGRNRIVSSNA</sequence>
<dbReference type="Gene3D" id="3.30.70.270">
    <property type="match status" value="1"/>
</dbReference>
<dbReference type="AlphaFoldDB" id="A0A839ETJ0"/>
<evidence type="ECO:0000313" key="2">
    <source>
        <dbReference type="EMBL" id="MBA8879900.1"/>
    </source>
</evidence>
<comment type="caution">
    <text evidence="2">The sequence shown here is derived from an EMBL/GenBank/DDBJ whole genome shotgun (WGS) entry which is preliminary data.</text>
</comment>
<name>A0A839ETJ0_9HYPH</name>
<dbReference type="EMBL" id="JACGXN010000005">
    <property type="protein sequence ID" value="MBA8879900.1"/>
    <property type="molecule type" value="Genomic_DNA"/>
</dbReference>
<reference evidence="2 3" key="1">
    <citation type="submission" date="2020-07" db="EMBL/GenBank/DDBJ databases">
        <title>Genomic Encyclopedia of Type Strains, Phase IV (KMG-V): Genome sequencing to study the core and pangenomes of soil and plant-associated prokaryotes.</title>
        <authorList>
            <person name="Whitman W."/>
        </authorList>
    </citation>
    <scope>NUCLEOTIDE SEQUENCE [LARGE SCALE GENOMIC DNA]</scope>
    <source>
        <strain evidence="2 3">AN3</strain>
    </source>
</reference>